<dbReference type="Proteomes" id="UP000239939">
    <property type="component" value="Unassembled WGS sequence"/>
</dbReference>
<dbReference type="OrthoDB" id="5292689at2"/>
<evidence type="ECO:0000259" key="1">
    <source>
        <dbReference type="Pfam" id="PF13700"/>
    </source>
</evidence>
<accession>A0A2S7E0J3</accession>
<proteinExistence type="predicted"/>
<comment type="caution">
    <text evidence="2">The sequence shown here is derived from an EMBL/GenBank/DDBJ whole genome shotgun (WGS) entry which is preliminary data.</text>
</comment>
<reference evidence="3" key="1">
    <citation type="submission" date="2016-08" db="EMBL/GenBank/DDBJ databases">
        <authorList>
            <person name="Merda D."/>
            <person name="Briand M."/>
            <person name="Taghouti G."/>
            <person name="Carrere S."/>
            <person name="Gouzy J."/>
            <person name="Portier P."/>
            <person name="Jacques M.-A."/>
            <person name="Fischer-Le Saux M."/>
        </authorList>
    </citation>
    <scope>NUCLEOTIDE SEQUENCE [LARGE SCALE GENOMIC DNA]</scope>
    <source>
        <strain evidence="3">CFBP1817</strain>
    </source>
</reference>
<name>A0A2S7E0J3_9XANT</name>
<dbReference type="Pfam" id="PF13700">
    <property type="entry name" value="DUF4158"/>
    <property type="match status" value="1"/>
</dbReference>
<feature type="domain" description="DUF4158" evidence="1">
    <location>
        <begin position="3"/>
        <end position="60"/>
    </location>
</feature>
<feature type="non-terminal residue" evidence="2">
    <location>
        <position position="60"/>
    </location>
</feature>
<organism evidence="2 3">
    <name type="scientific">Xanthomonas populi</name>
    <dbReference type="NCBI Taxonomy" id="53414"/>
    <lineage>
        <taxon>Bacteria</taxon>
        <taxon>Pseudomonadati</taxon>
        <taxon>Pseudomonadota</taxon>
        <taxon>Gammaproteobacteria</taxon>
        <taxon>Lysobacterales</taxon>
        <taxon>Lysobacteraceae</taxon>
        <taxon>Xanthomonas</taxon>
    </lineage>
</organism>
<sequence length="60" mass="6944">MASIERTAYPQFKRNPVVRELVTAYTPTDAEVAFVAEYTRQPAHRLTLTILLKTFQRLGY</sequence>
<evidence type="ECO:0000313" key="2">
    <source>
        <dbReference type="EMBL" id="PPU79514.1"/>
    </source>
</evidence>
<dbReference type="RefSeq" id="WP_128418503.1">
    <property type="nucleotide sequence ID" value="NZ_MDEJ01000311.1"/>
</dbReference>
<protein>
    <recommendedName>
        <fullName evidence="1">DUF4158 domain-containing protein</fullName>
    </recommendedName>
</protein>
<evidence type="ECO:0000313" key="3">
    <source>
        <dbReference type="Proteomes" id="UP000239939"/>
    </source>
</evidence>
<dbReference type="AlphaFoldDB" id="A0A2S7E0J3"/>
<dbReference type="EMBL" id="MDEJ01000311">
    <property type="protein sequence ID" value="PPU79514.1"/>
    <property type="molecule type" value="Genomic_DNA"/>
</dbReference>
<gene>
    <name evidence="2" type="ORF">XpopCFBP1817_20655</name>
</gene>
<dbReference type="InterPro" id="IPR025296">
    <property type="entry name" value="DUF4158"/>
</dbReference>
<keyword evidence="3" id="KW-1185">Reference proteome</keyword>